<comment type="caution">
    <text evidence="2">The sequence shown here is derived from an EMBL/GenBank/DDBJ whole genome shotgun (WGS) entry which is preliminary data.</text>
</comment>
<keyword evidence="1" id="KW-1133">Transmembrane helix</keyword>
<reference evidence="2 3" key="1">
    <citation type="journal article" date="2016" name="Nat. Commun.">
        <title>Thousands of microbial genomes shed light on interconnected biogeochemical processes in an aquifer system.</title>
        <authorList>
            <person name="Anantharaman K."/>
            <person name="Brown C.T."/>
            <person name="Hug L.A."/>
            <person name="Sharon I."/>
            <person name="Castelle C.J."/>
            <person name="Probst A.J."/>
            <person name="Thomas B.C."/>
            <person name="Singh A."/>
            <person name="Wilkins M.J."/>
            <person name="Karaoz U."/>
            <person name="Brodie E.L."/>
            <person name="Williams K.H."/>
            <person name="Hubbard S.S."/>
            <person name="Banfield J.F."/>
        </authorList>
    </citation>
    <scope>NUCLEOTIDE SEQUENCE [LARGE SCALE GENOMIC DNA]</scope>
</reference>
<evidence type="ECO:0008006" key="4">
    <source>
        <dbReference type="Google" id="ProtNLM"/>
    </source>
</evidence>
<evidence type="ECO:0000313" key="2">
    <source>
        <dbReference type="EMBL" id="OGD87682.1"/>
    </source>
</evidence>
<feature type="transmembrane region" description="Helical" evidence="1">
    <location>
        <begin position="12"/>
        <end position="33"/>
    </location>
</feature>
<name>A0A1F5G743_9BACT</name>
<dbReference type="Proteomes" id="UP000179102">
    <property type="component" value="Unassembled WGS sequence"/>
</dbReference>
<organism evidence="2 3">
    <name type="scientific">Candidatus Curtissbacteria bacterium RIFCSPHIGHO2_01_FULL_41_11</name>
    <dbReference type="NCBI Taxonomy" id="1797711"/>
    <lineage>
        <taxon>Bacteria</taxon>
        <taxon>Candidatus Curtissiibacteriota</taxon>
    </lineage>
</organism>
<accession>A0A1F5G743</accession>
<dbReference type="EMBL" id="MFAZ01000010">
    <property type="protein sequence ID" value="OGD87682.1"/>
    <property type="molecule type" value="Genomic_DNA"/>
</dbReference>
<sequence>MSNLFLSIFKKHGLLMTLGCLLPLGIIGLFAFFGINQNSLLVLLVLACPLGHIFLMGGHDKKHHE</sequence>
<evidence type="ECO:0000256" key="1">
    <source>
        <dbReference type="SAM" id="Phobius"/>
    </source>
</evidence>
<feature type="transmembrane region" description="Helical" evidence="1">
    <location>
        <begin position="39"/>
        <end position="57"/>
    </location>
</feature>
<proteinExistence type="predicted"/>
<keyword evidence="1" id="KW-0812">Transmembrane</keyword>
<gene>
    <name evidence="2" type="ORF">A2870_03155</name>
</gene>
<keyword evidence="1" id="KW-0472">Membrane</keyword>
<evidence type="ECO:0000313" key="3">
    <source>
        <dbReference type="Proteomes" id="UP000179102"/>
    </source>
</evidence>
<dbReference type="STRING" id="1797711.A2870_03155"/>
<protein>
    <recommendedName>
        <fullName evidence="4">DUF2933 domain-containing protein</fullName>
    </recommendedName>
</protein>
<dbReference type="AlphaFoldDB" id="A0A1F5G743"/>